<comment type="caution">
    <text evidence="2">The sequence shown here is derived from an EMBL/GenBank/DDBJ whole genome shotgun (WGS) entry which is preliminary data.</text>
</comment>
<sequence length="418" mass="45735">MKKTREDAHELATLCSLRTASSETLRLDAASKDGPAKGSTHDKSKRLSLRDRQRLAASRLSSWEAGRQVDTPCEVLLELARTDEYGPEMRKMAMRLLQREMEFGQSKEAIARALVALPAEDIQEFFNRWTHKDTRWFICTRPPINPHRHELDSDPTFRITLRTTSQPPTAFWCTLVTTMAEAHATLDRPRALALLAPFNLPPLALLFPAAPDTSHAELALAYVRTTYDDRLPQARAADANPPEADRALEVFAAYLAALRDPAPLGPLLDAVAAGLDARAPAHDRGADCKVLRAAAPGLAGVDAPRGAAPLLHAHPAAPALLCALRLAAWSADARRGLVARGVVRAVERLYDAEEAAAVSAISAHIMLALCCALLLALGECYDAARSTLVEELRAEVVRSSRAMARRFFAPEVWEMRDD</sequence>
<accession>A0A9P3GTF7</accession>
<evidence type="ECO:0000313" key="3">
    <source>
        <dbReference type="Proteomes" id="UP000703269"/>
    </source>
</evidence>
<organism evidence="2 3">
    <name type="scientific">Phanerochaete sordida</name>
    <dbReference type="NCBI Taxonomy" id="48140"/>
    <lineage>
        <taxon>Eukaryota</taxon>
        <taxon>Fungi</taxon>
        <taxon>Dikarya</taxon>
        <taxon>Basidiomycota</taxon>
        <taxon>Agaricomycotina</taxon>
        <taxon>Agaricomycetes</taxon>
        <taxon>Polyporales</taxon>
        <taxon>Phanerochaetaceae</taxon>
        <taxon>Phanerochaete</taxon>
    </lineage>
</organism>
<feature type="region of interest" description="Disordered" evidence="1">
    <location>
        <begin position="26"/>
        <end position="47"/>
    </location>
</feature>
<keyword evidence="3" id="KW-1185">Reference proteome</keyword>
<feature type="compositionally biased region" description="Basic and acidic residues" evidence="1">
    <location>
        <begin position="26"/>
        <end position="42"/>
    </location>
</feature>
<gene>
    <name evidence="2" type="ORF">PsYK624_166510</name>
</gene>
<name>A0A9P3GTF7_9APHY</name>
<reference evidence="2 3" key="1">
    <citation type="submission" date="2021-08" db="EMBL/GenBank/DDBJ databases">
        <title>Draft Genome Sequence of Phanerochaete sordida strain YK-624.</title>
        <authorList>
            <person name="Mori T."/>
            <person name="Dohra H."/>
            <person name="Suzuki T."/>
            <person name="Kawagishi H."/>
            <person name="Hirai H."/>
        </authorList>
    </citation>
    <scope>NUCLEOTIDE SEQUENCE [LARGE SCALE GENOMIC DNA]</scope>
    <source>
        <strain evidence="2 3">YK-624</strain>
    </source>
</reference>
<evidence type="ECO:0000313" key="2">
    <source>
        <dbReference type="EMBL" id="GJF00365.1"/>
    </source>
</evidence>
<dbReference type="Proteomes" id="UP000703269">
    <property type="component" value="Unassembled WGS sequence"/>
</dbReference>
<evidence type="ECO:0000256" key="1">
    <source>
        <dbReference type="SAM" id="MobiDB-lite"/>
    </source>
</evidence>
<dbReference type="EMBL" id="BPQB01000148">
    <property type="protein sequence ID" value="GJF00365.1"/>
    <property type="molecule type" value="Genomic_DNA"/>
</dbReference>
<proteinExistence type="predicted"/>
<dbReference type="AlphaFoldDB" id="A0A9P3GTF7"/>
<protein>
    <submittedName>
        <fullName evidence="2">Uncharacterized protein</fullName>
    </submittedName>
</protein>